<organism evidence="6 7">
    <name type="scientific">Parvularcula lutaonensis</name>
    <dbReference type="NCBI Taxonomy" id="491923"/>
    <lineage>
        <taxon>Bacteria</taxon>
        <taxon>Pseudomonadati</taxon>
        <taxon>Pseudomonadota</taxon>
        <taxon>Alphaproteobacteria</taxon>
        <taxon>Parvularculales</taxon>
        <taxon>Parvularculaceae</taxon>
        <taxon>Parvularcula</taxon>
    </lineage>
</organism>
<reference evidence="7" key="1">
    <citation type="journal article" date="2019" name="Int. J. Syst. Evol. Microbiol.">
        <title>The Global Catalogue of Microorganisms (GCM) 10K type strain sequencing project: providing services to taxonomists for standard genome sequencing and annotation.</title>
        <authorList>
            <consortium name="The Broad Institute Genomics Platform"/>
            <consortium name="The Broad Institute Genome Sequencing Center for Infectious Disease"/>
            <person name="Wu L."/>
            <person name="Ma J."/>
        </authorList>
    </citation>
    <scope>NUCLEOTIDE SEQUENCE [LARGE SCALE GENOMIC DNA]</scope>
    <source>
        <strain evidence="7">KCTC 22245</strain>
    </source>
</reference>
<dbReference type="PANTHER" id="PTHR30579:SF8">
    <property type="entry name" value="HTH-TYPE TRANSCRIPTIONAL REGULATOR HDFR"/>
    <property type="match status" value="1"/>
</dbReference>
<dbReference type="PROSITE" id="PS50931">
    <property type="entry name" value="HTH_LYSR"/>
    <property type="match status" value="1"/>
</dbReference>
<keyword evidence="3" id="KW-0238">DNA-binding</keyword>
<dbReference type="PANTHER" id="PTHR30579">
    <property type="entry name" value="TRANSCRIPTIONAL REGULATOR"/>
    <property type="match status" value="1"/>
</dbReference>
<dbReference type="EMBL" id="JBHRVA010000003">
    <property type="protein sequence ID" value="MFC3303480.1"/>
    <property type="molecule type" value="Genomic_DNA"/>
</dbReference>
<evidence type="ECO:0000256" key="1">
    <source>
        <dbReference type="ARBA" id="ARBA00009437"/>
    </source>
</evidence>
<evidence type="ECO:0000313" key="6">
    <source>
        <dbReference type="EMBL" id="MFC3303480.1"/>
    </source>
</evidence>
<evidence type="ECO:0000256" key="4">
    <source>
        <dbReference type="ARBA" id="ARBA00023163"/>
    </source>
</evidence>
<comment type="similarity">
    <text evidence="1">Belongs to the LysR transcriptional regulatory family.</text>
</comment>
<keyword evidence="2" id="KW-0805">Transcription regulation</keyword>
<dbReference type="InterPro" id="IPR050176">
    <property type="entry name" value="LTTR"/>
</dbReference>
<dbReference type="Pfam" id="PF00126">
    <property type="entry name" value="HTH_1"/>
    <property type="match status" value="1"/>
</dbReference>
<dbReference type="Gene3D" id="1.10.10.10">
    <property type="entry name" value="Winged helix-like DNA-binding domain superfamily/Winged helix DNA-binding domain"/>
    <property type="match status" value="1"/>
</dbReference>
<dbReference type="InterPro" id="IPR036388">
    <property type="entry name" value="WH-like_DNA-bd_sf"/>
</dbReference>
<protein>
    <submittedName>
        <fullName evidence="6">LysR family transcriptional regulator</fullName>
    </submittedName>
</protein>
<dbReference type="RefSeq" id="WP_189576092.1">
    <property type="nucleotide sequence ID" value="NZ_BMXU01000002.1"/>
</dbReference>
<sequence>MDIELARTFLVVAETRNFVRAGEQLFVTQSTVSARIKSLEEQLGRTLFVRNKAGVTLTSAGELFKKHAATLVHVWEHAKSEVSIPEGHSDVIAIGARFGIWDPILLEWLGRMRREYPAIAVQSEIGMSDTLTRRMAEGTLDISVMYSPTSLPALKAEPLFQEELVLVSTQRQTSPALPDDYVHVDWGGDFRRKFGLAFPERQSHGLRINLGVLGLSFIKRHGGSAYFPKRLVERDLAADALFEVPKAPRISFPAFVVWPAEQVTEAVSEAVRVLKEVAENGLPGSWPNGERP</sequence>
<dbReference type="Gene3D" id="3.40.190.290">
    <property type="match status" value="1"/>
</dbReference>
<accession>A0ABV7MFG4</accession>
<name>A0ABV7MFG4_9PROT</name>
<keyword evidence="4" id="KW-0804">Transcription</keyword>
<dbReference type="InterPro" id="IPR000847">
    <property type="entry name" value="LysR_HTH_N"/>
</dbReference>
<keyword evidence="7" id="KW-1185">Reference proteome</keyword>
<dbReference type="InterPro" id="IPR005119">
    <property type="entry name" value="LysR_subst-bd"/>
</dbReference>
<feature type="domain" description="HTH lysR-type" evidence="5">
    <location>
        <begin position="1"/>
        <end position="58"/>
    </location>
</feature>
<evidence type="ECO:0000259" key="5">
    <source>
        <dbReference type="PROSITE" id="PS50931"/>
    </source>
</evidence>
<dbReference type="SUPFAM" id="SSF53850">
    <property type="entry name" value="Periplasmic binding protein-like II"/>
    <property type="match status" value="1"/>
</dbReference>
<dbReference type="Pfam" id="PF03466">
    <property type="entry name" value="LysR_substrate"/>
    <property type="match status" value="1"/>
</dbReference>
<evidence type="ECO:0000256" key="2">
    <source>
        <dbReference type="ARBA" id="ARBA00023015"/>
    </source>
</evidence>
<dbReference type="Proteomes" id="UP001595607">
    <property type="component" value="Unassembled WGS sequence"/>
</dbReference>
<evidence type="ECO:0000313" key="7">
    <source>
        <dbReference type="Proteomes" id="UP001595607"/>
    </source>
</evidence>
<gene>
    <name evidence="6" type="ORF">ACFONP_12140</name>
</gene>
<evidence type="ECO:0000256" key="3">
    <source>
        <dbReference type="ARBA" id="ARBA00023125"/>
    </source>
</evidence>
<dbReference type="PRINTS" id="PR00039">
    <property type="entry name" value="HTHLYSR"/>
</dbReference>
<proteinExistence type="inferred from homology"/>
<dbReference type="SUPFAM" id="SSF46785">
    <property type="entry name" value="Winged helix' DNA-binding domain"/>
    <property type="match status" value="1"/>
</dbReference>
<comment type="caution">
    <text evidence="6">The sequence shown here is derived from an EMBL/GenBank/DDBJ whole genome shotgun (WGS) entry which is preliminary data.</text>
</comment>
<dbReference type="InterPro" id="IPR036390">
    <property type="entry name" value="WH_DNA-bd_sf"/>
</dbReference>